<evidence type="ECO:0000256" key="3">
    <source>
        <dbReference type="ARBA" id="ARBA00023125"/>
    </source>
</evidence>
<feature type="transmembrane region" description="Helical" evidence="7">
    <location>
        <begin position="173"/>
        <end position="192"/>
    </location>
</feature>
<dbReference type="GO" id="GO:0000981">
    <property type="term" value="F:DNA-binding transcription factor activity, RNA polymerase II-specific"/>
    <property type="evidence" value="ECO:0007669"/>
    <property type="project" value="InterPro"/>
</dbReference>
<organism evidence="9 10">
    <name type="scientific">Bifiguratus adelaidae</name>
    <dbReference type="NCBI Taxonomy" id="1938954"/>
    <lineage>
        <taxon>Eukaryota</taxon>
        <taxon>Fungi</taxon>
        <taxon>Fungi incertae sedis</taxon>
        <taxon>Mucoromycota</taxon>
        <taxon>Mucoromycotina</taxon>
        <taxon>Endogonomycetes</taxon>
        <taxon>Endogonales</taxon>
        <taxon>Endogonales incertae sedis</taxon>
        <taxon>Bifiguratus</taxon>
    </lineage>
</organism>
<feature type="transmembrane region" description="Helical" evidence="7">
    <location>
        <begin position="35"/>
        <end position="55"/>
    </location>
</feature>
<evidence type="ECO:0000256" key="2">
    <source>
        <dbReference type="ARBA" id="ARBA00023015"/>
    </source>
</evidence>
<dbReference type="AlphaFoldDB" id="A0A261Y126"/>
<dbReference type="Proteomes" id="UP000242875">
    <property type="component" value="Unassembled WGS sequence"/>
</dbReference>
<comment type="subcellular location">
    <subcellularLocation>
        <location evidence="1">Nucleus</location>
    </subcellularLocation>
</comment>
<keyword evidence="7" id="KW-0472">Membrane</keyword>
<feature type="compositionally biased region" description="Basic residues" evidence="6">
    <location>
        <begin position="710"/>
        <end position="728"/>
    </location>
</feature>
<feature type="compositionally biased region" description="Low complexity" evidence="6">
    <location>
        <begin position="65"/>
        <end position="76"/>
    </location>
</feature>
<dbReference type="Pfam" id="PF00172">
    <property type="entry name" value="Zn_clus"/>
    <property type="match status" value="1"/>
</dbReference>
<comment type="caution">
    <text evidence="9">The sequence shown here is derived from an EMBL/GenBank/DDBJ whole genome shotgun (WGS) entry which is preliminary data.</text>
</comment>
<feature type="domain" description="Zn(2)-C6 fungal-type" evidence="8">
    <location>
        <begin position="306"/>
        <end position="339"/>
    </location>
</feature>
<evidence type="ECO:0000256" key="7">
    <source>
        <dbReference type="SAM" id="Phobius"/>
    </source>
</evidence>
<sequence length="1067" mass="117064">MAPHLVARQNPALAGDSGGPVSEGFFRQHNVRRQWIAFGVLWCLLAAALAWRYLFGDGRDGSRHATGPTTGAATGPSMVESGRTPGIDEPTTAGTTAGTGTGYNATTGENVGAGGTTGTGNRIGIAGSKMAGAGGVAGAVTRASDRVYRLLRDATLLLLPALLINGLGNGSTLAVEILTWIFLGLTIIFVFLEVFMDVRVLRFVKMAILAAIAFVILCEYPEAPPNLSDLARQVVILHETLHSLENRFIVVERRNALGHALDNTSPRSEASPYAPSTPIKLEEENLQQGSKLIGRIELPNDAKIICTACAEASAECDMETPCGRCQTLEIKCVYQQQTRSQELAIAVGRLNDALDQLSKRTSDFPDSGTVGEAMTREDVPMQGEDHMVNERGSKSASPKASEVEEDDADLDLPPDASWALAYTGSGLRIDARVRSLGDMKALVEELEQMYIGKAGGDDPVPVEDQLTGQEGFAATTWVHLANNALWGEALGYLGSIFDTNALPSLAGTDEDDTQTTLTGDQRDDIDDALLSTLLLQVDDYCKNRDLQLATEDFLFPVESVQQALAIFYQVPPKYNPRSRLIPSSPTSFRSVAHQFTFHCLLTYVQYMNPPTTTDFSSLSSKLIAISRNLLQRLISLMGEEELGADEYHAISLGLTLLAWIDWNRGQYARFGQMASLAIRLSPFWAACIAIEAPDHKPSPSKSSNTTSANHSKKRKTTNSIKRVQRQGKRVASDQLDANRTWTALQYLNSVMMVWLGHPSFFPMLTLANDSEFFLSIHTLKLSPDANHVDNYELLRNIIGRFTTSCILQGLYGRRCRSLPLEIFSDMDNFLERWYAAIPDDLRLVNHPPKPHDTASSLHSPYLYANLLQLWFHRARILVYYPTLDMMLSSAIEESSDGATVVAAEALMLDGLQDVQITGFQICLTELEELLGAFINLLDQSLPASVYGETLMQVYWTAILTIVRLRDIEEADNGEEDEASEDEGLVLEPKRQGVVDIKPETMEDRDVEPEETLSDLASLARGFVHIGLSISKECFSETVSSMKGNQTIWKALVDKTCKVFYVADLLEV</sequence>
<feature type="region of interest" description="Disordered" evidence="6">
    <location>
        <begin position="359"/>
        <end position="412"/>
    </location>
</feature>
<name>A0A261Y126_9FUNG</name>
<keyword evidence="3" id="KW-0238">DNA-binding</keyword>
<feature type="compositionally biased region" description="Basic and acidic residues" evidence="6">
    <location>
        <begin position="374"/>
        <end position="393"/>
    </location>
</feature>
<reference evidence="9 10" key="1">
    <citation type="journal article" date="2017" name="Mycologia">
        <title>Bifiguratus adelaidae, gen. et sp. nov., a new member of Mucoromycotina in endophytic and soil-dwelling habitats.</title>
        <authorList>
            <person name="Torres-Cruz T.J."/>
            <person name="Billingsley Tobias T.L."/>
            <person name="Almatruk M."/>
            <person name="Hesse C."/>
            <person name="Kuske C.R."/>
            <person name="Desiro A."/>
            <person name="Benucci G.M."/>
            <person name="Bonito G."/>
            <person name="Stajich J.E."/>
            <person name="Dunlap C."/>
            <person name="Arnold A.E."/>
            <person name="Porras-Alfaro A."/>
        </authorList>
    </citation>
    <scope>NUCLEOTIDE SEQUENCE [LARGE SCALE GENOMIC DNA]</scope>
    <source>
        <strain evidence="9 10">AZ0501</strain>
    </source>
</reference>
<dbReference type="PANTHER" id="PTHR31845:SF17">
    <property type="entry name" value="ZN(II)2CYS6 TRANSCRIPTION FACTOR (EUROFUNG)"/>
    <property type="match status" value="1"/>
</dbReference>
<evidence type="ECO:0000256" key="6">
    <source>
        <dbReference type="SAM" id="MobiDB-lite"/>
    </source>
</evidence>
<evidence type="ECO:0000256" key="1">
    <source>
        <dbReference type="ARBA" id="ARBA00004123"/>
    </source>
</evidence>
<feature type="compositionally biased region" description="Acidic residues" evidence="6">
    <location>
        <begin position="403"/>
        <end position="412"/>
    </location>
</feature>
<keyword evidence="4" id="KW-0804">Transcription</keyword>
<feature type="region of interest" description="Disordered" evidence="6">
    <location>
        <begin position="695"/>
        <end position="731"/>
    </location>
</feature>
<dbReference type="Gene3D" id="4.10.240.10">
    <property type="entry name" value="Zn(2)-C6 fungal-type DNA-binding domain"/>
    <property type="match status" value="1"/>
</dbReference>
<dbReference type="InterPro" id="IPR051089">
    <property type="entry name" value="prtT"/>
</dbReference>
<evidence type="ECO:0000313" key="10">
    <source>
        <dbReference type="Proteomes" id="UP000242875"/>
    </source>
</evidence>
<keyword evidence="7" id="KW-1133">Transmembrane helix</keyword>
<dbReference type="SUPFAM" id="SSF57701">
    <property type="entry name" value="Zn2/Cys6 DNA-binding domain"/>
    <property type="match status" value="1"/>
</dbReference>
<feature type="region of interest" description="Disordered" evidence="6">
    <location>
        <begin position="1"/>
        <end position="20"/>
    </location>
</feature>
<proteinExistence type="predicted"/>
<dbReference type="PANTHER" id="PTHR31845">
    <property type="entry name" value="FINGER DOMAIN PROTEIN, PUTATIVE-RELATED"/>
    <property type="match status" value="1"/>
</dbReference>
<evidence type="ECO:0000256" key="4">
    <source>
        <dbReference type="ARBA" id="ARBA00023163"/>
    </source>
</evidence>
<dbReference type="OrthoDB" id="2446850at2759"/>
<feature type="compositionally biased region" description="Low complexity" evidence="6">
    <location>
        <begin position="699"/>
        <end position="709"/>
    </location>
</feature>
<dbReference type="InterPro" id="IPR036864">
    <property type="entry name" value="Zn2-C6_fun-type_DNA-bd_sf"/>
</dbReference>
<accession>A0A261Y126</accession>
<feature type="non-terminal residue" evidence="9">
    <location>
        <position position="1067"/>
    </location>
</feature>
<dbReference type="GO" id="GO:0000976">
    <property type="term" value="F:transcription cis-regulatory region binding"/>
    <property type="evidence" value="ECO:0007669"/>
    <property type="project" value="TreeGrafter"/>
</dbReference>
<dbReference type="GO" id="GO:0005634">
    <property type="term" value="C:nucleus"/>
    <property type="evidence" value="ECO:0007669"/>
    <property type="project" value="UniProtKB-SubCell"/>
</dbReference>
<keyword evidence="2" id="KW-0805">Transcription regulation</keyword>
<dbReference type="CDD" id="cd12148">
    <property type="entry name" value="fungal_TF_MHR"/>
    <property type="match status" value="1"/>
</dbReference>
<evidence type="ECO:0000259" key="8">
    <source>
        <dbReference type="Pfam" id="PF00172"/>
    </source>
</evidence>
<keyword evidence="10" id="KW-1185">Reference proteome</keyword>
<evidence type="ECO:0000256" key="5">
    <source>
        <dbReference type="ARBA" id="ARBA00023242"/>
    </source>
</evidence>
<dbReference type="EMBL" id="MVBO01000046">
    <property type="protein sequence ID" value="OZJ04278.1"/>
    <property type="molecule type" value="Genomic_DNA"/>
</dbReference>
<keyword evidence="5" id="KW-0539">Nucleus</keyword>
<keyword evidence="7" id="KW-0812">Transmembrane</keyword>
<dbReference type="InterPro" id="IPR001138">
    <property type="entry name" value="Zn2Cys6_DnaBD"/>
</dbReference>
<dbReference type="GO" id="GO:0008270">
    <property type="term" value="F:zinc ion binding"/>
    <property type="evidence" value="ECO:0007669"/>
    <property type="project" value="InterPro"/>
</dbReference>
<evidence type="ECO:0000313" key="9">
    <source>
        <dbReference type="EMBL" id="OZJ04278.1"/>
    </source>
</evidence>
<feature type="compositionally biased region" description="Low complexity" evidence="6">
    <location>
        <begin position="91"/>
        <end position="110"/>
    </location>
</feature>
<gene>
    <name evidence="9" type="ORF">BZG36_02564</name>
</gene>
<protein>
    <recommendedName>
        <fullName evidence="8">Zn(2)-C6 fungal-type domain-containing protein</fullName>
    </recommendedName>
</protein>
<feature type="transmembrane region" description="Helical" evidence="7">
    <location>
        <begin position="199"/>
        <end position="217"/>
    </location>
</feature>
<feature type="region of interest" description="Disordered" evidence="6">
    <location>
        <begin position="65"/>
        <end position="114"/>
    </location>
</feature>